<keyword evidence="1" id="KW-0808">Transferase</keyword>
<dbReference type="EMBL" id="JANBUJ010000003">
    <property type="protein sequence ID" value="KAJ2775745.1"/>
    <property type="molecule type" value="Genomic_DNA"/>
</dbReference>
<dbReference type="Proteomes" id="UP001140234">
    <property type="component" value="Unassembled WGS sequence"/>
</dbReference>
<accession>A0ACC1K8K5</accession>
<proteinExistence type="predicted"/>
<reference evidence="1" key="1">
    <citation type="submission" date="2022-07" db="EMBL/GenBank/DDBJ databases">
        <title>Phylogenomic reconstructions and comparative analyses of Kickxellomycotina fungi.</title>
        <authorList>
            <person name="Reynolds N.K."/>
            <person name="Stajich J.E."/>
            <person name="Barry K."/>
            <person name="Grigoriev I.V."/>
            <person name="Crous P."/>
            <person name="Smith M.E."/>
        </authorList>
    </citation>
    <scope>NUCLEOTIDE SEQUENCE</scope>
    <source>
        <strain evidence="1">CBS 109366</strain>
    </source>
</reference>
<comment type="caution">
    <text evidence="1">The sequence shown here is derived from an EMBL/GenBank/DDBJ whole genome shotgun (WGS) entry which is preliminary data.</text>
</comment>
<protein>
    <submittedName>
        <fullName evidence="1">Phosphoserine transaminase</fullName>
        <ecNumber evidence="1">2.6.1.52</ecNumber>
    </submittedName>
</protein>
<evidence type="ECO:0000313" key="2">
    <source>
        <dbReference type="Proteomes" id="UP001140234"/>
    </source>
</evidence>
<keyword evidence="1" id="KW-0032">Aminotransferase</keyword>
<evidence type="ECO:0000313" key="1">
    <source>
        <dbReference type="EMBL" id="KAJ2775745.1"/>
    </source>
</evidence>
<sequence>MASPPPYGRVWNFSAGPSVLPVSVLEEVQRDLLNYGGTGMSVMEMSHRSKDYDKIITGAEATLRRVLDIPSNYSVLFMQGGGTGEFAAAYLNLFASKAVREKQRQLGRPLSCDYLVTGTWSKGGMKEVRRLGGHPRVVFDGVGEASYTGVPPVNEWRLGKPEETAFVYYCDNETVHGVELPPDAVVDAVDPSVPVICDMSSNMLSRPINIGRFGAIIAGAQKNMGPAGVTLVIVRRDLLERDDDSSDAVRNLPSVLDWSYFDSTGSMPHTPPTFTIYVCGLVFKWAEEQGIRELERRREARAKLVYDEIDAHPEFFRGRVDRAYRSRMNLVFNLPTPELEAQFLAEAARRNMVQLKGHRSLGGIRVSLYNAMPQEGAETIVAFMREFYANNR</sequence>
<name>A0ACC1K8K5_9FUNG</name>
<keyword evidence="2" id="KW-1185">Reference proteome</keyword>
<dbReference type="EC" id="2.6.1.52" evidence="1"/>
<gene>
    <name evidence="1" type="primary">SER1</name>
    <name evidence="1" type="ORF">IWQ57_000246</name>
</gene>
<organism evidence="1 2">
    <name type="scientific">Coemansia nantahalensis</name>
    <dbReference type="NCBI Taxonomy" id="2789366"/>
    <lineage>
        <taxon>Eukaryota</taxon>
        <taxon>Fungi</taxon>
        <taxon>Fungi incertae sedis</taxon>
        <taxon>Zoopagomycota</taxon>
        <taxon>Kickxellomycotina</taxon>
        <taxon>Kickxellomycetes</taxon>
        <taxon>Kickxellales</taxon>
        <taxon>Kickxellaceae</taxon>
        <taxon>Coemansia</taxon>
    </lineage>
</organism>